<dbReference type="InParanoid" id="A0A2P5EXV8"/>
<gene>
    <name evidence="2" type="ORF">TorRG33x02_138320</name>
</gene>
<protein>
    <recommendedName>
        <fullName evidence="4">Transmembrane protein</fullName>
    </recommendedName>
</protein>
<feature type="signal peptide" evidence="1">
    <location>
        <begin position="1"/>
        <end position="26"/>
    </location>
</feature>
<evidence type="ECO:0000256" key="1">
    <source>
        <dbReference type="SAM" id="SignalP"/>
    </source>
</evidence>
<dbReference type="Proteomes" id="UP000237000">
    <property type="component" value="Unassembled WGS sequence"/>
</dbReference>
<dbReference type="EMBL" id="JXTC01000084">
    <property type="protein sequence ID" value="PON90363.1"/>
    <property type="molecule type" value="Genomic_DNA"/>
</dbReference>
<evidence type="ECO:0000313" key="2">
    <source>
        <dbReference type="EMBL" id="PON90363.1"/>
    </source>
</evidence>
<keyword evidence="3" id="KW-1185">Reference proteome</keyword>
<evidence type="ECO:0008006" key="4">
    <source>
        <dbReference type="Google" id="ProtNLM"/>
    </source>
</evidence>
<evidence type="ECO:0000313" key="3">
    <source>
        <dbReference type="Proteomes" id="UP000237000"/>
    </source>
</evidence>
<feature type="chain" id="PRO_5015133644" description="Transmembrane protein" evidence="1">
    <location>
        <begin position="27"/>
        <end position="66"/>
    </location>
</feature>
<keyword evidence="1" id="KW-0732">Signal</keyword>
<proteinExistence type="predicted"/>
<comment type="caution">
    <text evidence="2">The sequence shown here is derived from an EMBL/GenBank/DDBJ whole genome shotgun (WGS) entry which is preliminary data.</text>
</comment>
<name>A0A2P5EXV8_TREOI</name>
<accession>A0A2P5EXV8</accession>
<reference evidence="3" key="1">
    <citation type="submission" date="2016-06" db="EMBL/GenBank/DDBJ databases">
        <title>Parallel loss of symbiosis genes in relatives of nitrogen-fixing non-legume Parasponia.</title>
        <authorList>
            <person name="Van Velzen R."/>
            <person name="Holmer R."/>
            <person name="Bu F."/>
            <person name="Rutten L."/>
            <person name="Van Zeijl A."/>
            <person name="Liu W."/>
            <person name="Santuari L."/>
            <person name="Cao Q."/>
            <person name="Sharma T."/>
            <person name="Shen D."/>
            <person name="Roswanjaya Y."/>
            <person name="Wardhani T."/>
            <person name="Kalhor M.S."/>
            <person name="Jansen J."/>
            <person name="Van den Hoogen J."/>
            <person name="Gungor B."/>
            <person name="Hartog M."/>
            <person name="Hontelez J."/>
            <person name="Verver J."/>
            <person name="Yang W.-C."/>
            <person name="Schijlen E."/>
            <person name="Repin R."/>
            <person name="Schilthuizen M."/>
            <person name="Schranz E."/>
            <person name="Heidstra R."/>
            <person name="Miyata K."/>
            <person name="Fedorova E."/>
            <person name="Kohlen W."/>
            <person name="Bisseling T."/>
            <person name="Smit S."/>
            <person name="Geurts R."/>
        </authorList>
    </citation>
    <scope>NUCLEOTIDE SEQUENCE [LARGE SCALE GENOMIC DNA]</scope>
    <source>
        <strain evidence="3">cv. RG33-2</strain>
    </source>
</reference>
<dbReference type="AlphaFoldDB" id="A0A2P5EXV8"/>
<organism evidence="2 3">
    <name type="scientific">Trema orientale</name>
    <name type="common">Charcoal tree</name>
    <name type="synonym">Celtis orientalis</name>
    <dbReference type="NCBI Taxonomy" id="63057"/>
    <lineage>
        <taxon>Eukaryota</taxon>
        <taxon>Viridiplantae</taxon>
        <taxon>Streptophyta</taxon>
        <taxon>Embryophyta</taxon>
        <taxon>Tracheophyta</taxon>
        <taxon>Spermatophyta</taxon>
        <taxon>Magnoliopsida</taxon>
        <taxon>eudicotyledons</taxon>
        <taxon>Gunneridae</taxon>
        <taxon>Pentapetalae</taxon>
        <taxon>rosids</taxon>
        <taxon>fabids</taxon>
        <taxon>Rosales</taxon>
        <taxon>Cannabaceae</taxon>
        <taxon>Trema</taxon>
    </lineage>
</organism>
<sequence length="66" mass="7040">MSRMKTLSSSGVISVLLLLLQIDTSAIPISPGSDRASQDSEEEGALSLVSLSSSIFSGTKRRVWEN</sequence>